<evidence type="ECO:0000313" key="3">
    <source>
        <dbReference type="EMBL" id="CDZ90294.1"/>
    </source>
</evidence>
<sequence length="84" mass="9150">MRTSRIARIRAASASTAHRPPHHDGAYEPLPDVPMSSRYTSWPLETPETGLWLYVALVVVPTVLGVLAGLLAGRSGWGLARRKC</sequence>
<feature type="region of interest" description="Disordered" evidence="1">
    <location>
        <begin position="1"/>
        <end position="30"/>
    </location>
</feature>
<evidence type="ECO:0000256" key="1">
    <source>
        <dbReference type="SAM" id="MobiDB-lite"/>
    </source>
</evidence>
<feature type="transmembrane region" description="Helical" evidence="2">
    <location>
        <begin position="51"/>
        <end position="73"/>
    </location>
</feature>
<name>A0A098BNI1_9NOCA</name>
<keyword evidence="2" id="KW-0812">Transmembrane</keyword>
<organism evidence="3 4">
    <name type="scientific">Rhodococcus ruber</name>
    <dbReference type="NCBI Taxonomy" id="1830"/>
    <lineage>
        <taxon>Bacteria</taxon>
        <taxon>Bacillati</taxon>
        <taxon>Actinomycetota</taxon>
        <taxon>Actinomycetes</taxon>
        <taxon>Mycobacteriales</taxon>
        <taxon>Nocardiaceae</taxon>
        <taxon>Rhodococcus</taxon>
    </lineage>
</organism>
<accession>A0A098BNI1</accession>
<dbReference type="Proteomes" id="UP000042997">
    <property type="component" value="Unassembled WGS sequence"/>
</dbReference>
<evidence type="ECO:0000313" key="4">
    <source>
        <dbReference type="Proteomes" id="UP000042997"/>
    </source>
</evidence>
<protein>
    <submittedName>
        <fullName evidence="3">Uncharacterized protein</fullName>
    </submittedName>
</protein>
<gene>
    <name evidence="3" type="ORF">RHRU231_690006</name>
</gene>
<reference evidence="3 4" key="1">
    <citation type="journal article" date="2014" name="Genome Announc.">
        <title>Draft Genome Sequence of Propane- and Butane-Oxidizing Actinobacterium Rhodococcus ruber IEGM 231.</title>
        <authorList>
            <person name="Ivshina I.B."/>
            <person name="Kuyukina M.S."/>
            <person name="Krivoruchko A.V."/>
            <person name="Barbe V."/>
            <person name="Fischer C."/>
        </authorList>
    </citation>
    <scope>NUCLEOTIDE SEQUENCE [LARGE SCALE GENOMIC DNA]</scope>
</reference>
<dbReference type="AlphaFoldDB" id="A0A098BNI1"/>
<dbReference type="EMBL" id="CCSD01000082">
    <property type="protein sequence ID" value="CDZ90294.1"/>
    <property type="molecule type" value="Genomic_DNA"/>
</dbReference>
<evidence type="ECO:0000256" key="2">
    <source>
        <dbReference type="SAM" id="Phobius"/>
    </source>
</evidence>
<proteinExistence type="predicted"/>
<keyword evidence="2" id="KW-0472">Membrane</keyword>
<keyword evidence="2" id="KW-1133">Transmembrane helix</keyword>